<reference evidence="2 3" key="1">
    <citation type="journal article" date="2023" name="bioRxiv">
        <title>High-quality genome assemblies of four members of thePodospora anserinaspecies complex.</title>
        <authorList>
            <person name="Ament-Velasquez S.L."/>
            <person name="Vogan A.A."/>
            <person name="Wallerman O."/>
            <person name="Hartmann F."/>
            <person name="Gautier V."/>
            <person name="Silar P."/>
            <person name="Giraud T."/>
            <person name="Johannesson H."/>
        </authorList>
    </citation>
    <scope>NUCLEOTIDE SEQUENCE [LARGE SCALE GENOMIC DNA]</scope>
    <source>
        <strain evidence="2 3">CBS 411.78</strain>
    </source>
</reference>
<dbReference type="GeneID" id="87925552"/>
<evidence type="ECO:0000256" key="1">
    <source>
        <dbReference type="SAM" id="MobiDB-lite"/>
    </source>
</evidence>
<dbReference type="Proteomes" id="UP001326199">
    <property type="component" value="Unassembled WGS sequence"/>
</dbReference>
<dbReference type="RefSeq" id="XP_062768347.1">
    <property type="nucleotide sequence ID" value="XM_062905558.1"/>
</dbReference>
<proteinExistence type="predicted"/>
<sequence length="150" mass="16769">MEIDNGHPAAGSGPSRSNRQKAGWKVGTRLAGARGLRDQFRESGFVWVRVGRVAERDFRTVQFWERPSDRTASTKEGEHRSTSSPPSSSIKPHNRPSPNRLIQSPRAPEEARDRRKPPIPVIENGLKAFTAPKSDFSSPPLQQEECMLLD</sequence>
<comment type="caution">
    <text evidence="2">The sequence shown here is derived from an EMBL/GenBank/DDBJ whole genome shotgun (WGS) entry which is preliminary data.</text>
</comment>
<evidence type="ECO:0000313" key="2">
    <source>
        <dbReference type="EMBL" id="KAK4669677.1"/>
    </source>
</evidence>
<feature type="region of interest" description="Disordered" evidence="1">
    <location>
        <begin position="59"/>
        <end position="150"/>
    </location>
</feature>
<gene>
    <name evidence="2" type="ORF">QC763_0034980</name>
</gene>
<protein>
    <submittedName>
        <fullName evidence="2">Uncharacterized protein</fullName>
    </submittedName>
</protein>
<name>A0ABR0HNL5_9PEZI</name>
<keyword evidence="3" id="KW-1185">Reference proteome</keyword>
<dbReference type="EMBL" id="JAFFHB010000002">
    <property type="protein sequence ID" value="KAK4669677.1"/>
    <property type="molecule type" value="Genomic_DNA"/>
</dbReference>
<evidence type="ECO:0000313" key="3">
    <source>
        <dbReference type="Proteomes" id="UP001326199"/>
    </source>
</evidence>
<accession>A0ABR0HNL5</accession>
<feature type="compositionally biased region" description="Basic and acidic residues" evidence="1">
    <location>
        <begin position="66"/>
        <end position="81"/>
    </location>
</feature>
<organism evidence="2 3">
    <name type="scientific">Podospora pseudopauciseta</name>
    <dbReference type="NCBI Taxonomy" id="2093780"/>
    <lineage>
        <taxon>Eukaryota</taxon>
        <taxon>Fungi</taxon>
        <taxon>Dikarya</taxon>
        <taxon>Ascomycota</taxon>
        <taxon>Pezizomycotina</taxon>
        <taxon>Sordariomycetes</taxon>
        <taxon>Sordariomycetidae</taxon>
        <taxon>Sordariales</taxon>
        <taxon>Podosporaceae</taxon>
        <taxon>Podospora</taxon>
    </lineage>
</organism>
<feature type="region of interest" description="Disordered" evidence="1">
    <location>
        <begin position="1"/>
        <end position="35"/>
    </location>
</feature>